<evidence type="ECO:0000256" key="2">
    <source>
        <dbReference type="ARBA" id="ARBA00022840"/>
    </source>
</evidence>
<protein>
    <recommendedName>
        <fullName evidence="3 4">Dephospho-CoA kinase</fullName>
        <ecNumber evidence="3 4">2.7.1.24</ecNumber>
    </recommendedName>
    <alternativeName>
        <fullName evidence="3">Dephosphocoenzyme A kinase</fullName>
    </alternativeName>
</protein>
<proteinExistence type="inferred from homology"/>
<reference evidence="5 6" key="1">
    <citation type="journal article" date="2015" name="Genome Announc.">
        <title>Expanding the biotechnology potential of lactobacilli through comparative genomics of 213 strains and associated genera.</title>
        <authorList>
            <person name="Sun Z."/>
            <person name="Harris H.M."/>
            <person name="McCann A."/>
            <person name="Guo C."/>
            <person name="Argimon S."/>
            <person name="Zhang W."/>
            <person name="Yang X."/>
            <person name="Jeffery I.B."/>
            <person name="Cooney J.C."/>
            <person name="Kagawa T.F."/>
            <person name="Liu W."/>
            <person name="Song Y."/>
            <person name="Salvetti E."/>
            <person name="Wrobel A."/>
            <person name="Rasinkangas P."/>
            <person name="Parkhill J."/>
            <person name="Rea M.C."/>
            <person name="O'Sullivan O."/>
            <person name="Ritari J."/>
            <person name="Douillard F.P."/>
            <person name="Paul Ross R."/>
            <person name="Yang R."/>
            <person name="Briner A.E."/>
            <person name="Felis G.E."/>
            <person name="de Vos W.M."/>
            <person name="Barrangou R."/>
            <person name="Klaenhammer T.R."/>
            <person name="Caufield P.W."/>
            <person name="Cui Y."/>
            <person name="Zhang H."/>
            <person name="O'Toole P.W."/>
        </authorList>
    </citation>
    <scope>NUCLEOTIDE SEQUENCE [LARGE SCALE GENOMIC DNA]</scope>
    <source>
        <strain evidence="5 6">DSM 23026</strain>
    </source>
</reference>
<dbReference type="GO" id="GO:0015937">
    <property type="term" value="P:coenzyme A biosynthetic process"/>
    <property type="evidence" value="ECO:0007669"/>
    <property type="project" value="UniProtKB-UniRule"/>
</dbReference>
<comment type="catalytic activity">
    <reaction evidence="3">
        <text>3'-dephospho-CoA + ATP = ADP + CoA + H(+)</text>
        <dbReference type="Rhea" id="RHEA:18245"/>
        <dbReference type="ChEBI" id="CHEBI:15378"/>
        <dbReference type="ChEBI" id="CHEBI:30616"/>
        <dbReference type="ChEBI" id="CHEBI:57287"/>
        <dbReference type="ChEBI" id="CHEBI:57328"/>
        <dbReference type="ChEBI" id="CHEBI:456216"/>
        <dbReference type="EC" id="2.7.1.24"/>
    </reaction>
</comment>
<evidence type="ECO:0000256" key="1">
    <source>
        <dbReference type="ARBA" id="ARBA00022741"/>
    </source>
</evidence>
<dbReference type="InterPro" id="IPR001977">
    <property type="entry name" value="Depp_CoAkinase"/>
</dbReference>
<dbReference type="PATRIC" id="fig|480391.4.peg.191"/>
<comment type="caution">
    <text evidence="5">The sequence shown here is derived from an EMBL/GenBank/DDBJ whole genome shotgun (WGS) entry which is preliminary data.</text>
</comment>
<sequence length="200" mass="22216">MLLGLTGGISTGKSMISKYLSELEFPIVDADKIAHQVLESDLSVISAIKEQFGSDVAGIKGIDRKKLGQIVFGSEARLRELNQIIQPAIRTKIVNEIKTLNQNHNLVVLDAPLLFEEGYAGMVDVVMVVTSDESIQLSRLMRRNKLTQADARKRITAQMPLQQKVKHADIVIDNSGTVADTQKQVLKWLVDNKLVDIRKN</sequence>
<keyword evidence="1 3" id="KW-0547">Nucleotide-binding</keyword>
<keyword evidence="3" id="KW-0173">Coenzyme A biosynthesis</keyword>
<evidence type="ECO:0000256" key="3">
    <source>
        <dbReference type="HAMAP-Rule" id="MF_00376"/>
    </source>
</evidence>
<comment type="function">
    <text evidence="3">Catalyzes the phosphorylation of the 3'-hydroxyl group of dephosphocoenzyme A to form coenzyme A.</text>
</comment>
<dbReference type="UniPathway" id="UPA00241">
    <property type="reaction ID" value="UER00356"/>
</dbReference>
<keyword evidence="3" id="KW-0963">Cytoplasm</keyword>
<dbReference type="CDD" id="cd02022">
    <property type="entry name" value="DPCK"/>
    <property type="match status" value="1"/>
</dbReference>
<dbReference type="Pfam" id="PF01121">
    <property type="entry name" value="CoaE"/>
    <property type="match status" value="1"/>
</dbReference>
<dbReference type="GO" id="GO:0005524">
    <property type="term" value="F:ATP binding"/>
    <property type="evidence" value="ECO:0007669"/>
    <property type="project" value="UniProtKB-UniRule"/>
</dbReference>
<dbReference type="PANTHER" id="PTHR10695">
    <property type="entry name" value="DEPHOSPHO-COA KINASE-RELATED"/>
    <property type="match status" value="1"/>
</dbReference>
<dbReference type="EMBL" id="JQCQ01000011">
    <property type="protein sequence ID" value="KRO25351.1"/>
    <property type="molecule type" value="Genomic_DNA"/>
</dbReference>
<dbReference type="NCBIfam" id="TIGR00152">
    <property type="entry name" value="dephospho-CoA kinase"/>
    <property type="match status" value="1"/>
</dbReference>
<organism evidence="5 6">
    <name type="scientific">Pediococcus argentinicus</name>
    <dbReference type="NCBI Taxonomy" id="480391"/>
    <lineage>
        <taxon>Bacteria</taxon>
        <taxon>Bacillati</taxon>
        <taxon>Bacillota</taxon>
        <taxon>Bacilli</taxon>
        <taxon>Lactobacillales</taxon>
        <taxon>Lactobacillaceae</taxon>
        <taxon>Pediococcus</taxon>
    </lineage>
</organism>
<dbReference type="GO" id="GO:0004140">
    <property type="term" value="F:dephospho-CoA kinase activity"/>
    <property type="evidence" value="ECO:0007669"/>
    <property type="project" value="UniProtKB-UniRule"/>
</dbReference>
<keyword evidence="3" id="KW-0418">Kinase</keyword>
<evidence type="ECO:0000313" key="6">
    <source>
        <dbReference type="Proteomes" id="UP000051249"/>
    </source>
</evidence>
<dbReference type="Gene3D" id="3.40.50.300">
    <property type="entry name" value="P-loop containing nucleotide triphosphate hydrolases"/>
    <property type="match status" value="1"/>
</dbReference>
<dbReference type="SUPFAM" id="SSF52540">
    <property type="entry name" value="P-loop containing nucleoside triphosphate hydrolases"/>
    <property type="match status" value="1"/>
</dbReference>
<dbReference type="GO" id="GO:0005737">
    <property type="term" value="C:cytoplasm"/>
    <property type="evidence" value="ECO:0007669"/>
    <property type="project" value="UniProtKB-SubCell"/>
</dbReference>
<dbReference type="InterPro" id="IPR027417">
    <property type="entry name" value="P-loop_NTPase"/>
</dbReference>
<dbReference type="AlphaFoldDB" id="A0A0R2NHT2"/>
<dbReference type="EC" id="2.7.1.24" evidence="3 4"/>
<keyword evidence="2 3" id="KW-0067">ATP-binding</keyword>
<keyword evidence="3" id="KW-0808">Transferase</keyword>
<evidence type="ECO:0000256" key="4">
    <source>
        <dbReference type="NCBIfam" id="TIGR00152"/>
    </source>
</evidence>
<keyword evidence="6" id="KW-1185">Reference proteome</keyword>
<comment type="subcellular location">
    <subcellularLocation>
        <location evidence="3">Cytoplasm</location>
    </subcellularLocation>
</comment>
<accession>A0A0R2NHT2</accession>
<dbReference type="PROSITE" id="PS51219">
    <property type="entry name" value="DPCK"/>
    <property type="match status" value="1"/>
</dbReference>
<gene>
    <name evidence="3" type="primary">coaE</name>
    <name evidence="5" type="ORF">IV88_GL000188</name>
</gene>
<dbReference type="PANTHER" id="PTHR10695:SF46">
    <property type="entry name" value="BIFUNCTIONAL COENZYME A SYNTHASE-RELATED"/>
    <property type="match status" value="1"/>
</dbReference>
<dbReference type="Proteomes" id="UP000051249">
    <property type="component" value="Unassembled WGS sequence"/>
</dbReference>
<name>A0A0R2NHT2_9LACO</name>
<dbReference type="RefSeq" id="WP_057798943.1">
    <property type="nucleotide sequence ID" value="NZ_BJZZ01000010.1"/>
</dbReference>
<evidence type="ECO:0000313" key="5">
    <source>
        <dbReference type="EMBL" id="KRO25351.1"/>
    </source>
</evidence>
<comment type="pathway">
    <text evidence="3">Cofactor biosynthesis; coenzyme A biosynthesis; CoA from (R)-pantothenate: step 5/5.</text>
</comment>
<comment type="similarity">
    <text evidence="3">Belongs to the CoaE family.</text>
</comment>
<dbReference type="HAMAP" id="MF_00376">
    <property type="entry name" value="Dephospho_CoA_kinase"/>
    <property type="match status" value="1"/>
</dbReference>
<dbReference type="OrthoDB" id="9812943at2"/>
<feature type="binding site" evidence="3">
    <location>
        <begin position="10"/>
        <end position="15"/>
    </location>
    <ligand>
        <name>ATP</name>
        <dbReference type="ChEBI" id="CHEBI:30616"/>
    </ligand>
</feature>